<proteinExistence type="predicted"/>
<dbReference type="Proteomes" id="UP000248291">
    <property type="component" value="Unassembled WGS sequence"/>
</dbReference>
<evidence type="ECO:0000313" key="2">
    <source>
        <dbReference type="Proteomes" id="UP000248291"/>
    </source>
</evidence>
<sequence length="71" mass="7785">MPNFTLIRSKTRISSSDLAGCEGVNRSPVNSPRLRRSISKISALLYRYPSRQMTSKPSIAARVSRSTSSVG</sequence>
<accession>A0AAN4Q7A9</accession>
<organism evidence="1 2">
    <name type="scientific">Pseudomonas syringae pv. actinidiae</name>
    <dbReference type="NCBI Taxonomy" id="103796"/>
    <lineage>
        <taxon>Bacteria</taxon>
        <taxon>Pseudomonadati</taxon>
        <taxon>Pseudomonadota</taxon>
        <taxon>Gammaproteobacteria</taxon>
        <taxon>Pseudomonadales</taxon>
        <taxon>Pseudomonadaceae</taxon>
        <taxon>Pseudomonas</taxon>
        <taxon>Pseudomonas syringae</taxon>
    </lineage>
</organism>
<name>A0AAN4Q7A9_PSESF</name>
<dbReference type="AlphaFoldDB" id="A0AAN4Q7A9"/>
<dbReference type="EMBL" id="BGKA01000129">
    <property type="protein sequence ID" value="GBH17918.1"/>
    <property type="molecule type" value="Genomic_DNA"/>
</dbReference>
<evidence type="ECO:0000313" key="1">
    <source>
        <dbReference type="EMBL" id="GBH17918.1"/>
    </source>
</evidence>
<comment type="caution">
    <text evidence="1">The sequence shown here is derived from an EMBL/GenBank/DDBJ whole genome shotgun (WGS) entry which is preliminary data.</text>
</comment>
<protein>
    <submittedName>
        <fullName evidence="1">Nucleotidyltransferase/DNA polymerase involved in DNA repair</fullName>
    </submittedName>
</protein>
<reference evidence="1 2" key="1">
    <citation type="submission" date="2018-04" db="EMBL/GenBank/DDBJ databases">
        <title>Draft genome sequence of Pseudomonas syringae pv. actinidiae biovar 3 strains isolated from kiwifruit in Kagawa prefecture.</title>
        <authorList>
            <person name="Tabuchi M."/>
            <person name="Saito M."/>
            <person name="Fujiwara S."/>
            <person name="Sasa N."/>
            <person name="Akimitsu K."/>
            <person name="Gomi K."/>
            <person name="Konishi-Sugita S."/>
            <person name="Hamano K."/>
            <person name="Kataoka I."/>
        </authorList>
    </citation>
    <scope>NUCLEOTIDE SEQUENCE [LARGE SCALE GENOMIC DNA]</scope>
    <source>
        <strain evidence="1 2">MAFF212211</strain>
    </source>
</reference>
<gene>
    <name evidence="1" type="ORF">KPSA3_03895</name>
</gene>